<dbReference type="RefSeq" id="WP_092493696.1">
    <property type="nucleotide sequence ID" value="NZ_FNKD01000003.1"/>
</dbReference>
<dbReference type="SMART" id="SM01118">
    <property type="entry name" value="CYTH"/>
    <property type="match status" value="1"/>
</dbReference>
<evidence type="ECO:0000313" key="3">
    <source>
        <dbReference type="Proteomes" id="UP000199444"/>
    </source>
</evidence>
<proteinExistence type="predicted"/>
<dbReference type="PIRSF" id="PIRSF012526">
    <property type="entry name" value="CYTH_UCP012526"/>
    <property type="match status" value="1"/>
</dbReference>
<dbReference type="Gene3D" id="2.40.320.10">
    <property type="entry name" value="Hypothetical Protein Pfu-838710-001"/>
    <property type="match status" value="1"/>
</dbReference>
<dbReference type="Proteomes" id="UP000199444">
    <property type="component" value="Unassembled WGS sequence"/>
</dbReference>
<organism evidence="2 3">
    <name type="scientific">Virgibacillus salinus</name>
    <dbReference type="NCBI Taxonomy" id="553311"/>
    <lineage>
        <taxon>Bacteria</taxon>
        <taxon>Bacillati</taxon>
        <taxon>Bacillota</taxon>
        <taxon>Bacilli</taxon>
        <taxon>Bacillales</taxon>
        <taxon>Bacillaceae</taxon>
        <taxon>Virgibacillus</taxon>
    </lineage>
</organism>
<evidence type="ECO:0000313" key="2">
    <source>
        <dbReference type="EMBL" id="SDQ88966.1"/>
    </source>
</evidence>
<dbReference type="InterPro" id="IPR023577">
    <property type="entry name" value="CYTH_domain"/>
</dbReference>
<evidence type="ECO:0000259" key="1">
    <source>
        <dbReference type="PROSITE" id="PS51707"/>
    </source>
</evidence>
<dbReference type="Pfam" id="PF01928">
    <property type="entry name" value="CYTH"/>
    <property type="match status" value="1"/>
</dbReference>
<dbReference type="SUPFAM" id="SSF55154">
    <property type="entry name" value="CYTH-like phosphatases"/>
    <property type="match status" value="1"/>
</dbReference>
<dbReference type="InterPro" id="IPR033469">
    <property type="entry name" value="CYTH-like_dom_sf"/>
</dbReference>
<sequence length="198" mass="23154">MAQEIEIEYKNLLTKDEFERILYSLPFPNGAQTQTNHYFETADFSLKKNGCALRIREKNNTFTLTLKEPHDTGLLETHDTLTKPEAVQWINGEFVAKEYTSKQLENKGIYLDDLKYFGSLTTKRRELNYQDVLLVLDYSSYGDTSDYELEIEATSQEIGLKMMQDILEKFNIKQRQTPNKIQRFFSSKVNNDSNYSVE</sequence>
<dbReference type="PROSITE" id="PS51707">
    <property type="entry name" value="CYTH"/>
    <property type="match status" value="1"/>
</dbReference>
<protein>
    <submittedName>
        <fullName evidence="2">Uncharacterized protein YjbK</fullName>
    </submittedName>
</protein>
<gene>
    <name evidence="2" type="ORF">SAMN05216231_2921</name>
</gene>
<name>A0A1H1ELE6_9BACI</name>
<dbReference type="AlphaFoldDB" id="A0A1H1ELE6"/>
<reference evidence="2 3" key="1">
    <citation type="submission" date="2016-10" db="EMBL/GenBank/DDBJ databases">
        <authorList>
            <person name="de Groot N.N."/>
        </authorList>
    </citation>
    <scope>NUCLEOTIDE SEQUENCE [LARGE SCALE GENOMIC DNA]</scope>
    <source>
        <strain evidence="2 3">CGMCC 1.10449</strain>
    </source>
</reference>
<accession>A0A1H1ELE6</accession>
<dbReference type="STRING" id="553311.SAMN05216231_2921"/>
<dbReference type="EMBL" id="FNKD01000003">
    <property type="protein sequence ID" value="SDQ88966.1"/>
    <property type="molecule type" value="Genomic_DNA"/>
</dbReference>
<dbReference type="CDD" id="cd07762">
    <property type="entry name" value="CYTH-like_Pase_1"/>
    <property type="match status" value="1"/>
</dbReference>
<keyword evidence="3" id="KW-1185">Reference proteome</keyword>
<dbReference type="InterPro" id="IPR009195">
    <property type="entry name" value="Uncharacterised_YjbK"/>
</dbReference>
<feature type="domain" description="CYTH" evidence="1">
    <location>
        <begin position="4"/>
        <end position="191"/>
    </location>
</feature>